<name>A0A6L2R6W5_9BACT</name>
<feature type="transmembrane region" description="Helical" evidence="1">
    <location>
        <begin position="101"/>
        <end position="118"/>
    </location>
</feature>
<organism evidence="3 4">
    <name type="scientific">Candidatus Desulfovibrio kirbyi</name>
    <dbReference type="NCBI Taxonomy" id="2696086"/>
    <lineage>
        <taxon>Bacteria</taxon>
        <taxon>Pseudomonadati</taxon>
        <taxon>Thermodesulfobacteriota</taxon>
        <taxon>Desulfovibrionia</taxon>
        <taxon>Desulfovibrionales</taxon>
        <taxon>Desulfovibrionaceae</taxon>
        <taxon>Desulfovibrio</taxon>
    </lineage>
</organism>
<feature type="transmembrane region" description="Helical" evidence="1">
    <location>
        <begin position="174"/>
        <end position="197"/>
    </location>
</feature>
<keyword evidence="1" id="KW-0812">Transmembrane</keyword>
<dbReference type="EMBL" id="BLLL01000012">
    <property type="protein sequence ID" value="GFH63273.1"/>
    <property type="molecule type" value="Genomic_DNA"/>
</dbReference>
<keyword evidence="1" id="KW-0472">Membrane</keyword>
<proteinExistence type="predicted"/>
<feature type="transmembrane region" description="Helical" evidence="1">
    <location>
        <begin position="6"/>
        <end position="25"/>
    </location>
</feature>
<keyword evidence="1" id="KW-1133">Transmembrane helix</keyword>
<accession>A0A6L2R6W5</accession>
<dbReference type="Pfam" id="PF10080">
    <property type="entry name" value="FtrD-like"/>
    <property type="match status" value="1"/>
</dbReference>
<gene>
    <name evidence="3" type="ORF">ZNDK_1044</name>
</gene>
<feature type="transmembrane region" description="Helical" evidence="1">
    <location>
        <begin position="264"/>
        <end position="285"/>
    </location>
</feature>
<sequence length="416" mass="45121">MLNFLILTTTALLAVSMLVGMLLGYAAQRNLLEVRTAVRRGALSGAIAAFTLALLELTTGFVVREYYNLVVLCGAIAAEIALLLLLATTRSLAPEKTATRFFRVVFFTVLASWGAFYLPDIFIYPSRFAVGIVQVASSEFVFIVTGYTLGIGLCLLTAYAVFRVCAVVPELILFPLFLSSLLAFCAAQIITVGQILLGRGLVPRHAQALDAIIFLLNNAQLLLYWSIAAAALTAVILWLRCSRAVAVGENPAQRRKARSLTKRHLLWSKTVIAALLVAVLVMTVGQRFNDQKMDLSPPQEMTAVGGEIVHPTAVVGDGSLHRFVYRSRKGAAVRYIIIKKNETAYGVGLDACDVCGPSGYYERKGQVICMLCDVVMNKSTIGFAGGCNPVPLRFSLKDGNLVIATEDLEAEAPRFM</sequence>
<dbReference type="InterPro" id="IPR018758">
    <property type="entry name" value="FtrD-like"/>
</dbReference>
<evidence type="ECO:0000313" key="4">
    <source>
        <dbReference type="Proteomes" id="UP000505077"/>
    </source>
</evidence>
<dbReference type="Proteomes" id="UP000505077">
    <property type="component" value="Unassembled WGS sequence"/>
</dbReference>
<feature type="transmembrane region" description="Helical" evidence="1">
    <location>
        <begin position="222"/>
        <end position="239"/>
    </location>
</feature>
<evidence type="ECO:0000256" key="1">
    <source>
        <dbReference type="SAM" id="Phobius"/>
    </source>
</evidence>
<dbReference type="AlphaFoldDB" id="A0A6L2R6W5"/>
<evidence type="ECO:0000313" key="3">
    <source>
        <dbReference type="EMBL" id="GFH63273.1"/>
    </source>
</evidence>
<evidence type="ECO:0000259" key="2">
    <source>
        <dbReference type="Pfam" id="PF10080"/>
    </source>
</evidence>
<protein>
    <submittedName>
        <fullName evidence="3">Conserved membrane protein</fullName>
    </submittedName>
</protein>
<feature type="domain" description="Membrane iron-sulfur containing protein FtrD-like" evidence="2">
    <location>
        <begin position="315"/>
        <end position="415"/>
    </location>
</feature>
<reference evidence="3 4" key="1">
    <citation type="journal article" date="2020" name="ISME J.">
        <title>Parallel Reductive Genome Evolution in Desulfovibrio Ectosymbionts Independently Acquired by Trichonympha Protists in the Termite Gut.</title>
        <authorList>
            <person name="Takeuchi M."/>
            <person name="Kuwahara H."/>
            <person name="Murakami T."/>
            <person name="Takahashi K."/>
            <person name="Kajitani R."/>
            <person name="Toyoda A."/>
            <person name="Itoh T."/>
            <person name="Ohkuma M."/>
            <person name="Hongoh Y."/>
        </authorList>
    </citation>
    <scope>NUCLEOTIDE SEQUENCE [LARGE SCALE GENOMIC DNA]</scope>
    <source>
        <strain evidence="3">ZnDsv-02</strain>
    </source>
</reference>
<feature type="transmembrane region" description="Helical" evidence="1">
    <location>
        <begin position="140"/>
        <end position="162"/>
    </location>
</feature>
<comment type="caution">
    <text evidence="3">The sequence shown here is derived from an EMBL/GenBank/DDBJ whole genome shotgun (WGS) entry which is preliminary data.</text>
</comment>
<feature type="transmembrane region" description="Helical" evidence="1">
    <location>
        <begin position="67"/>
        <end position="89"/>
    </location>
</feature>
<feature type="transmembrane region" description="Helical" evidence="1">
    <location>
        <begin position="37"/>
        <end position="55"/>
    </location>
</feature>